<evidence type="ECO:0000256" key="7">
    <source>
        <dbReference type="ARBA" id="ARBA00047989"/>
    </source>
</evidence>
<dbReference type="Gene3D" id="3.60.140.10">
    <property type="entry name" value="CNF1/YfiH-like putative cysteine hydrolases"/>
    <property type="match status" value="1"/>
</dbReference>
<dbReference type="AlphaFoldDB" id="A0A2T0X0V0"/>
<reference evidence="11 12" key="1">
    <citation type="submission" date="2018-03" db="EMBL/GenBank/DDBJ databases">
        <title>Genomic Encyclopedia of Archaeal and Bacterial Type Strains, Phase II (KMG-II): from individual species to whole genera.</title>
        <authorList>
            <person name="Goeker M."/>
        </authorList>
    </citation>
    <scope>NUCLEOTIDE SEQUENCE [LARGE SCALE GENOMIC DNA]</scope>
    <source>
        <strain evidence="11 12">DSM 29318</strain>
    </source>
</reference>
<dbReference type="EMBL" id="PVTT01000002">
    <property type="protein sequence ID" value="PRY92583.1"/>
    <property type="molecule type" value="Genomic_DNA"/>
</dbReference>
<comment type="catalytic activity">
    <reaction evidence="7">
        <text>adenosine + H2O + H(+) = inosine + NH4(+)</text>
        <dbReference type="Rhea" id="RHEA:24408"/>
        <dbReference type="ChEBI" id="CHEBI:15377"/>
        <dbReference type="ChEBI" id="CHEBI:15378"/>
        <dbReference type="ChEBI" id="CHEBI:16335"/>
        <dbReference type="ChEBI" id="CHEBI:17596"/>
        <dbReference type="ChEBI" id="CHEBI:28938"/>
        <dbReference type="EC" id="3.5.4.4"/>
    </reaction>
    <physiologicalReaction direction="left-to-right" evidence="7">
        <dbReference type="Rhea" id="RHEA:24409"/>
    </physiologicalReaction>
</comment>
<evidence type="ECO:0000256" key="2">
    <source>
        <dbReference type="ARBA" id="ARBA00007353"/>
    </source>
</evidence>
<dbReference type="InterPro" id="IPR011324">
    <property type="entry name" value="Cytotoxic_necrot_fac-like_cat"/>
</dbReference>
<comment type="similarity">
    <text evidence="2 10">Belongs to the purine nucleoside phosphorylase YfiH/LACC1 family.</text>
</comment>
<dbReference type="OrthoDB" id="4279at2"/>
<dbReference type="GO" id="GO:0005507">
    <property type="term" value="F:copper ion binding"/>
    <property type="evidence" value="ECO:0007669"/>
    <property type="project" value="TreeGrafter"/>
</dbReference>
<name>A0A2T0X0V0_9RHOB</name>
<evidence type="ECO:0000256" key="1">
    <source>
        <dbReference type="ARBA" id="ARBA00000553"/>
    </source>
</evidence>
<keyword evidence="12" id="KW-1185">Reference proteome</keyword>
<gene>
    <name evidence="11" type="ORF">BCF33_1432</name>
</gene>
<evidence type="ECO:0000256" key="8">
    <source>
        <dbReference type="ARBA" id="ARBA00048968"/>
    </source>
</evidence>
<evidence type="ECO:0000256" key="5">
    <source>
        <dbReference type="ARBA" id="ARBA00022801"/>
    </source>
</evidence>
<dbReference type="SUPFAM" id="SSF64438">
    <property type="entry name" value="CNF1/YfiH-like putative cysteine hydrolases"/>
    <property type="match status" value="1"/>
</dbReference>
<dbReference type="CDD" id="cd16833">
    <property type="entry name" value="YfiH"/>
    <property type="match status" value="1"/>
</dbReference>
<evidence type="ECO:0000313" key="11">
    <source>
        <dbReference type="EMBL" id="PRY92583.1"/>
    </source>
</evidence>
<dbReference type="InterPro" id="IPR003730">
    <property type="entry name" value="Cu_polyphenol_OxRdtase"/>
</dbReference>
<keyword evidence="6" id="KW-0862">Zinc</keyword>
<evidence type="ECO:0000313" key="12">
    <source>
        <dbReference type="Proteomes" id="UP000238801"/>
    </source>
</evidence>
<dbReference type="PANTHER" id="PTHR30616">
    <property type="entry name" value="UNCHARACTERIZED PROTEIN YFIH"/>
    <property type="match status" value="1"/>
</dbReference>
<comment type="catalytic activity">
    <reaction evidence="8">
        <text>adenosine + phosphate = alpha-D-ribose 1-phosphate + adenine</text>
        <dbReference type="Rhea" id="RHEA:27642"/>
        <dbReference type="ChEBI" id="CHEBI:16335"/>
        <dbReference type="ChEBI" id="CHEBI:16708"/>
        <dbReference type="ChEBI" id="CHEBI:43474"/>
        <dbReference type="ChEBI" id="CHEBI:57720"/>
        <dbReference type="EC" id="2.4.2.1"/>
    </reaction>
    <physiologicalReaction direction="left-to-right" evidence="8">
        <dbReference type="Rhea" id="RHEA:27643"/>
    </physiologicalReaction>
</comment>
<accession>A0A2T0X0V0</accession>
<protein>
    <recommendedName>
        <fullName evidence="10">Purine nucleoside phosphorylase</fullName>
    </recommendedName>
</protein>
<keyword evidence="5" id="KW-0378">Hydrolase</keyword>
<evidence type="ECO:0000256" key="6">
    <source>
        <dbReference type="ARBA" id="ARBA00022833"/>
    </source>
</evidence>
<dbReference type="InterPro" id="IPR038371">
    <property type="entry name" value="Cu_polyphenol_OxRdtase_sf"/>
</dbReference>
<comment type="catalytic activity">
    <reaction evidence="9">
        <text>S-methyl-5'-thioadenosine + phosphate = 5-(methylsulfanyl)-alpha-D-ribose 1-phosphate + adenine</text>
        <dbReference type="Rhea" id="RHEA:11852"/>
        <dbReference type="ChEBI" id="CHEBI:16708"/>
        <dbReference type="ChEBI" id="CHEBI:17509"/>
        <dbReference type="ChEBI" id="CHEBI:43474"/>
        <dbReference type="ChEBI" id="CHEBI:58533"/>
        <dbReference type="EC" id="2.4.2.28"/>
    </reaction>
    <physiologicalReaction direction="left-to-right" evidence="9">
        <dbReference type="Rhea" id="RHEA:11853"/>
    </physiologicalReaction>
</comment>
<evidence type="ECO:0000256" key="9">
    <source>
        <dbReference type="ARBA" id="ARBA00049893"/>
    </source>
</evidence>
<organism evidence="11 12">
    <name type="scientific">Hasllibacter halocynthiae</name>
    <dbReference type="NCBI Taxonomy" id="595589"/>
    <lineage>
        <taxon>Bacteria</taxon>
        <taxon>Pseudomonadati</taxon>
        <taxon>Pseudomonadota</taxon>
        <taxon>Alphaproteobacteria</taxon>
        <taxon>Rhodobacterales</taxon>
        <taxon>Roseobacteraceae</taxon>
        <taxon>Hasllibacter</taxon>
    </lineage>
</organism>
<dbReference type="RefSeq" id="WP_106160271.1">
    <property type="nucleotide sequence ID" value="NZ_PVTT01000002.1"/>
</dbReference>
<dbReference type="GO" id="GO:0017061">
    <property type="term" value="F:S-methyl-5-thioadenosine phosphorylase activity"/>
    <property type="evidence" value="ECO:0007669"/>
    <property type="project" value="UniProtKB-EC"/>
</dbReference>
<sequence length="249" mass="26270">MTLEIITHDALAPLRHGFFTRRGGVSSGVFEGLNCGRGSSDQIEAVDMNRARVAEAMDVTPEALISLHQHHSPDVEVVREPTTARPKADAMVTDVPGVALGILTADCGPVLLAGDGVVGAAHAGWGGALGGVLEATVEAMTRLGAGRAGITAILGPTIGPDDYEVGPEFAARFIAEDPANATRFRSGAGTRLLFDLPGYILGRLRAAGVGRAEWTGHSTYADPERFFSYRRSVHLREADYGRLVSAIRL</sequence>
<evidence type="ECO:0000256" key="4">
    <source>
        <dbReference type="ARBA" id="ARBA00022723"/>
    </source>
</evidence>
<dbReference type="Proteomes" id="UP000238801">
    <property type="component" value="Unassembled WGS sequence"/>
</dbReference>
<dbReference type="PANTHER" id="PTHR30616:SF2">
    <property type="entry name" value="PURINE NUCLEOSIDE PHOSPHORYLASE LACC1"/>
    <property type="match status" value="1"/>
</dbReference>
<dbReference type="Pfam" id="PF02578">
    <property type="entry name" value="Cu-oxidase_4"/>
    <property type="match status" value="1"/>
</dbReference>
<keyword evidence="3" id="KW-0808">Transferase</keyword>
<evidence type="ECO:0000256" key="10">
    <source>
        <dbReference type="RuleBase" id="RU361274"/>
    </source>
</evidence>
<dbReference type="NCBIfam" id="TIGR00726">
    <property type="entry name" value="peptidoglycan editing factor PgeF"/>
    <property type="match status" value="1"/>
</dbReference>
<comment type="caution">
    <text evidence="11">The sequence shown here is derived from an EMBL/GenBank/DDBJ whole genome shotgun (WGS) entry which is preliminary data.</text>
</comment>
<comment type="catalytic activity">
    <reaction evidence="1">
        <text>inosine + phosphate = alpha-D-ribose 1-phosphate + hypoxanthine</text>
        <dbReference type="Rhea" id="RHEA:27646"/>
        <dbReference type="ChEBI" id="CHEBI:17368"/>
        <dbReference type="ChEBI" id="CHEBI:17596"/>
        <dbReference type="ChEBI" id="CHEBI:43474"/>
        <dbReference type="ChEBI" id="CHEBI:57720"/>
        <dbReference type="EC" id="2.4.2.1"/>
    </reaction>
    <physiologicalReaction direction="left-to-right" evidence="1">
        <dbReference type="Rhea" id="RHEA:27647"/>
    </physiologicalReaction>
</comment>
<evidence type="ECO:0000256" key="3">
    <source>
        <dbReference type="ARBA" id="ARBA00022679"/>
    </source>
</evidence>
<keyword evidence="4" id="KW-0479">Metal-binding</keyword>
<proteinExistence type="inferred from homology"/>
<dbReference type="GO" id="GO:0016787">
    <property type="term" value="F:hydrolase activity"/>
    <property type="evidence" value="ECO:0007669"/>
    <property type="project" value="UniProtKB-KW"/>
</dbReference>